<dbReference type="PANTHER" id="PTHR43570">
    <property type="entry name" value="ALDEHYDE DEHYDROGENASE"/>
    <property type="match status" value="1"/>
</dbReference>
<dbReference type="Proteomes" id="UP001168821">
    <property type="component" value="Unassembled WGS sequence"/>
</dbReference>
<dbReference type="AlphaFoldDB" id="A0AA38HWC9"/>
<dbReference type="InterPro" id="IPR016162">
    <property type="entry name" value="Ald_DH_N"/>
</dbReference>
<comment type="similarity">
    <text evidence="1 3">Belongs to the aldehyde dehydrogenase family.</text>
</comment>
<dbReference type="GO" id="GO:0006081">
    <property type="term" value="P:aldehyde metabolic process"/>
    <property type="evidence" value="ECO:0007669"/>
    <property type="project" value="InterPro"/>
</dbReference>
<accession>A0AA38HWC9</accession>
<dbReference type="FunFam" id="3.40.309.10:FF:000003">
    <property type="entry name" value="Aldehyde dehydrogenase"/>
    <property type="match status" value="1"/>
</dbReference>
<evidence type="ECO:0000256" key="4">
    <source>
        <dbReference type="SAM" id="Phobius"/>
    </source>
</evidence>
<organism evidence="6 7">
    <name type="scientific">Zophobas morio</name>
    <dbReference type="NCBI Taxonomy" id="2755281"/>
    <lineage>
        <taxon>Eukaryota</taxon>
        <taxon>Metazoa</taxon>
        <taxon>Ecdysozoa</taxon>
        <taxon>Arthropoda</taxon>
        <taxon>Hexapoda</taxon>
        <taxon>Insecta</taxon>
        <taxon>Pterygota</taxon>
        <taxon>Neoptera</taxon>
        <taxon>Endopterygota</taxon>
        <taxon>Coleoptera</taxon>
        <taxon>Polyphaga</taxon>
        <taxon>Cucujiformia</taxon>
        <taxon>Tenebrionidae</taxon>
        <taxon>Zophobas</taxon>
    </lineage>
</organism>
<evidence type="ECO:0000256" key="1">
    <source>
        <dbReference type="ARBA" id="ARBA00009986"/>
    </source>
</evidence>
<dbReference type="PANTHER" id="PTHR43570:SF16">
    <property type="entry name" value="ALDEHYDE DEHYDROGENASE TYPE III, ISOFORM Q"/>
    <property type="match status" value="1"/>
</dbReference>
<proteinExistence type="inferred from homology"/>
<dbReference type="PIRSF" id="PIRSF036492">
    <property type="entry name" value="ALDH"/>
    <property type="match status" value="1"/>
</dbReference>
<sequence length="487" mass="54830">MLKEPNPADVVAKARRTFNSGTTRSLQHRKKYLRSFVTFFQENEDAIIESIFADSRKDRQETRWEIYSAIFHTQYLIDNVGTWVSEENVPKRWVDTLDKIYVHCDPYGVVLVMTCWNMPILTLVPLAGAIAAGNCVVLKPSHKGPSFGTLLATVLPKYLDPACYTIFGENNDYVEKLLEEKFDYIYFTGTASVGRIIHRAANKYLTPTTLQLGGKNPVYIDSSADLEQAAARIIWGKCLNSGQACSCPDYVLCSKPIRERFVEHAKTAIERFYPDSQYCPILNDHELQRLSNLLKNLDIALGGGVDFTQTTMQPTVAINVSPDHPIMEEEIFGPILPIVTVNSAEEAVNFINTREKPLVIYLFSRKSSVKKFFIENTSSGAVTVNDTIVHVIVESLPFGGVGSSGMGRFKGKDSFDTFVNRKSVLDKNTWGIGERVNELRYPPLTKRKTDVARFLLQYRKGPSWVTVVTSMIFLLALGASFNLDFWQ</sequence>
<keyword evidence="4" id="KW-1133">Transmembrane helix</keyword>
<dbReference type="InterPro" id="IPR012394">
    <property type="entry name" value="Aldehyde_DH_NAD(P)"/>
</dbReference>
<dbReference type="EMBL" id="JALNTZ010000007">
    <property type="protein sequence ID" value="KAJ3644731.1"/>
    <property type="molecule type" value="Genomic_DNA"/>
</dbReference>
<gene>
    <name evidence="6" type="ORF">Zmor_022439</name>
</gene>
<dbReference type="InterPro" id="IPR016161">
    <property type="entry name" value="Ald_DH/histidinol_DH"/>
</dbReference>
<keyword evidence="7" id="KW-1185">Reference proteome</keyword>
<evidence type="ECO:0000313" key="6">
    <source>
        <dbReference type="EMBL" id="KAJ3644731.1"/>
    </source>
</evidence>
<evidence type="ECO:0000259" key="5">
    <source>
        <dbReference type="Pfam" id="PF00171"/>
    </source>
</evidence>
<feature type="transmembrane region" description="Helical" evidence="4">
    <location>
        <begin position="463"/>
        <end position="483"/>
    </location>
</feature>
<keyword evidence="2 3" id="KW-0560">Oxidoreductase</keyword>
<dbReference type="Gene3D" id="3.40.309.10">
    <property type="entry name" value="Aldehyde Dehydrogenase, Chain A, domain 2"/>
    <property type="match status" value="1"/>
</dbReference>
<reference evidence="6" key="1">
    <citation type="journal article" date="2023" name="G3 (Bethesda)">
        <title>Whole genome assemblies of Zophobas morio and Tenebrio molitor.</title>
        <authorList>
            <person name="Kaur S."/>
            <person name="Stinson S.A."/>
            <person name="diCenzo G.C."/>
        </authorList>
    </citation>
    <scope>NUCLEOTIDE SEQUENCE</scope>
    <source>
        <strain evidence="6">QUZm001</strain>
    </source>
</reference>
<evidence type="ECO:0000313" key="7">
    <source>
        <dbReference type="Proteomes" id="UP001168821"/>
    </source>
</evidence>
<dbReference type="InterPro" id="IPR015590">
    <property type="entry name" value="Aldehyde_DH_dom"/>
</dbReference>
<dbReference type="GO" id="GO:0004029">
    <property type="term" value="F:aldehyde dehydrogenase (NAD+) activity"/>
    <property type="evidence" value="ECO:0007669"/>
    <property type="project" value="TreeGrafter"/>
</dbReference>
<dbReference type="SUPFAM" id="SSF53720">
    <property type="entry name" value="ALDH-like"/>
    <property type="match status" value="1"/>
</dbReference>
<feature type="domain" description="Aldehyde dehydrogenase" evidence="5">
    <location>
        <begin position="9"/>
        <end position="424"/>
    </location>
</feature>
<keyword evidence="4" id="KW-0812">Transmembrane</keyword>
<protein>
    <recommendedName>
        <fullName evidence="3">Aldehyde dehydrogenase</fullName>
    </recommendedName>
</protein>
<dbReference type="InterPro" id="IPR016163">
    <property type="entry name" value="Ald_DH_C"/>
</dbReference>
<dbReference type="GO" id="GO:0005737">
    <property type="term" value="C:cytoplasm"/>
    <property type="evidence" value="ECO:0007669"/>
    <property type="project" value="TreeGrafter"/>
</dbReference>
<comment type="caution">
    <text evidence="6">The sequence shown here is derived from an EMBL/GenBank/DDBJ whole genome shotgun (WGS) entry which is preliminary data.</text>
</comment>
<evidence type="ECO:0000256" key="2">
    <source>
        <dbReference type="ARBA" id="ARBA00023002"/>
    </source>
</evidence>
<dbReference type="Gene3D" id="3.40.605.10">
    <property type="entry name" value="Aldehyde Dehydrogenase, Chain A, domain 1"/>
    <property type="match status" value="1"/>
</dbReference>
<keyword evidence="4" id="KW-0472">Membrane</keyword>
<evidence type="ECO:0000256" key="3">
    <source>
        <dbReference type="PIRNR" id="PIRNR036492"/>
    </source>
</evidence>
<name>A0AA38HWC9_9CUCU</name>
<dbReference type="Pfam" id="PF00171">
    <property type="entry name" value="Aldedh"/>
    <property type="match status" value="1"/>
</dbReference>